<dbReference type="Ensembl" id="ENSMCST00000018178.1">
    <property type="protein sequence ID" value="ENSMCSP00000017728.1"/>
    <property type="gene ID" value="ENSMCSG00000012223.1"/>
</dbReference>
<reference evidence="1" key="1">
    <citation type="submission" date="2025-08" db="UniProtKB">
        <authorList>
            <consortium name="Ensembl"/>
        </authorList>
    </citation>
    <scope>IDENTIFICATION</scope>
</reference>
<accession>A0A8C5U767</accession>
<sequence length="163" mass="18598">MALLLLGVGDDTGTSGYRTPKHLQFRPSGIMLVTWKALDVQCFFSAGELLLCEASTVYKYIQEDGSNRGTYGKLVCTNFKISFLDDDSTSDDNEPQFKNKIVGENDITLQCVDQIYGVYDEKKKLLTGQQRKYPEKLIIYCKDLRVFNFCLRYTKEEEVASKD</sequence>
<proteinExistence type="predicted"/>
<dbReference type="Proteomes" id="UP000694560">
    <property type="component" value="Unplaced"/>
</dbReference>
<organism evidence="1 2">
    <name type="scientific">Malurus cyaneus samueli</name>
    <dbReference type="NCBI Taxonomy" id="2593467"/>
    <lineage>
        <taxon>Eukaryota</taxon>
        <taxon>Metazoa</taxon>
        <taxon>Chordata</taxon>
        <taxon>Craniata</taxon>
        <taxon>Vertebrata</taxon>
        <taxon>Euteleostomi</taxon>
        <taxon>Archelosauria</taxon>
        <taxon>Archosauria</taxon>
        <taxon>Dinosauria</taxon>
        <taxon>Saurischia</taxon>
        <taxon>Theropoda</taxon>
        <taxon>Coelurosauria</taxon>
        <taxon>Aves</taxon>
        <taxon>Neognathae</taxon>
        <taxon>Neoaves</taxon>
        <taxon>Telluraves</taxon>
        <taxon>Australaves</taxon>
        <taxon>Passeriformes</taxon>
        <taxon>Meliphagoidea</taxon>
        <taxon>Maluridae</taxon>
        <taxon>Malurus</taxon>
    </lineage>
</organism>
<dbReference type="SUPFAM" id="SSF50729">
    <property type="entry name" value="PH domain-like"/>
    <property type="match status" value="1"/>
</dbReference>
<protein>
    <submittedName>
        <fullName evidence="1">Myotubularin related protein 12</fullName>
    </submittedName>
</protein>
<dbReference type="InterPro" id="IPR011993">
    <property type="entry name" value="PH-like_dom_sf"/>
</dbReference>
<evidence type="ECO:0000313" key="2">
    <source>
        <dbReference type="Proteomes" id="UP000694560"/>
    </source>
</evidence>
<dbReference type="AlphaFoldDB" id="A0A8C5U767"/>
<keyword evidence="2" id="KW-1185">Reference proteome</keyword>
<reference evidence="1" key="2">
    <citation type="submission" date="2025-09" db="UniProtKB">
        <authorList>
            <consortium name="Ensembl"/>
        </authorList>
    </citation>
    <scope>IDENTIFICATION</scope>
</reference>
<dbReference type="Gene3D" id="2.30.29.30">
    <property type="entry name" value="Pleckstrin-homology domain (PH domain)/Phosphotyrosine-binding domain (PTB)"/>
    <property type="match status" value="1"/>
</dbReference>
<name>A0A8C5U767_9PASS</name>
<evidence type="ECO:0000313" key="1">
    <source>
        <dbReference type="Ensembl" id="ENSMCSP00000017728.1"/>
    </source>
</evidence>